<evidence type="ECO:0000256" key="3">
    <source>
        <dbReference type="ARBA" id="ARBA00022771"/>
    </source>
</evidence>
<feature type="domain" description="C2H2-type" evidence="7">
    <location>
        <begin position="29"/>
        <end position="59"/>
    </location>
</feature>
<dbReference type="Proteomes" id="UP000759131">
    <property type="component" value="Unassembled WGS sequence"/>
</dbReference>
<keyword evidence="3 5" id="KW-0863">Zinc-finger</keyword>
<dbReference type="InterPro" id="IPR013087">
    <property type="entry name" value="Znf_C2H2_type"/>
</dbReference>
<keyword evidence="9" id="KW-1185">Reference proteome</keyword>
<evidence type="ECO:0000256" key="1">
    <source>
        <dbReference type="ARBA" id="ARBA00022723"/>
    </source>
</evidence>
<dbReference type="InterPro" id="IPR036236">
    <property type="entry name" value="Znf_C2H2_sf"/>
</dbReference>
<evidence type="ECO:0000256" key="4">
    <source>
        <dbReference type="ARBA" id="ARBA00022833"/>
    </source>
</evidence>
<reference evidence="8" key="1">
    <citation type="submission" date="2020-11" db="EMBL/GenBank/DDBJ databases">
        <authorList>
            <person name="Tran Van P."/>
        </authorList>
    </citation>
    <scope>NUCLEOTIDE SEQUENCE</scope>
</reference>
<name>A0A7R9L3B5_9ACAR</name>
<dbReference type="PROSITE" id="PS00028">
    <property type="entry name" value="ZINC_FINGER_C2H2_1"/>
    <property type="match status" value="3"/>
</dbReference>
<sequence length="367" mass="41006">MSSSDSQSLTYESIVESFVSTLLPPKKAFKCHYNECHKCFATQSRLDAHKGRRHAVQDIILREPIVSSTDARDQSPDVVANTVRPVRTTDAIVSIDIDSDSDLEVIDVLPTDNSGQPVDTLTGRSLPTTGRISKPKHTDTGQHSSTTGREANRRIVNISDTSSDENDGHEDSADSRPPAVTVDGVRHDSCHACDIDGCGQVFVWKCDLSVHRTTVHQIGAHQPFPRDRCRHCFTTAADLESHRRARHETPVDRRRRLMAAIKSNRLSGGRVSGGRRSAAGEHYLCRFCDKIFDTKAQRNSHRLRHHVTIDADYGCDCGKCFKSMDALECHRQAVHSGPRLTDHFCDKCGKGFRTLDAMNQHKRHKQH</sequence>
<dbReference type="GO" id="GO:0000981">
    <property type="term" value="F:DNA-binding transcription factor activity, RNA polymerase II-specific"/>
    <property type="evidence" value="ECO:0007669"/>
    <property type="project" value="TreeGrafter"/>
</dbReference>
<evidence type="ECO:0000256" key="6">
    <source>
        <dbReference type="SAM" id="MobiDB-lite"/>
    </source>
</evidence>
<dbReference type="SMART" id="SM00355">
    <property type="entry name" value="ZnF_C2H2"/>
    <property type="match status" value="6"/>
</dbReference>
<evidence type="ECO:0000256" key="5">
    <source>
        <dbReference type="PROSITE-ProRule" id="PRU00042"/>
    </source>
</evidence>
<feature type="compositionally biased region" description="Polar residues" evidence="6">
    <location>
        <begin position="111"/>
        <end position="131"/>
    </location>
</feature>
<proteinExistence type="predicted"/>
<dbReference type="OrthoDB" id="6537512at2759"/>
<dbReference type="Gene3D" id="3.30.160.60">
    <property type="entry name" value="Classic Zinc Finger"/>
    <property type="match status" value="2"/>
</dbReference>
<dbReference type="GO" id="GO:0045944">
    <property type="term" value="P:positive regulation of transcription by RNA polymerase II"/>
    <property type="evidence" value="ECO:0007669"/>
    <property type="project" value="UniProtKB-ARBA"/>
</dbReference>
<dbReference type="AlphaFoldDB" id="A0A7R9L3B5"/>
<accession>A0A7R9L3B5</accession>
<dbReference type="GO" id="GO:0005634">
    <property type="term" value="C:nucleus"/>
    <property type="evidence" value="ECO:0007669"/>
    <property type="project" value="UniProtKB-ARBA"/>
</dbReference>
<dbReference type="SUPFAM" id="SSF57667">
    <property type="entry name" value="beta-beta-alpha zinc fingers"/>
    <property type="match status" value="1"/>
</dbReference>
<evidence type="ECO:0000313" key="9">
    <source>
        <dbReference type="Proteomes" id="UP000759131"/>
    </source>
</evidence>
<dbReference type="PROSITE" id="PS50157">
    <property type="entry name" value="ZINC_FINGER_C2H2_2"/>
    <property type="match status" value="4"/>
</dbReference>
<evidence type="ECO:0000313" key="8">
    <source>
        <dbReference type="EMBL" id="CAD7634365.1"/>
    </source>
</evidence>
<evidence type="ECO:0000256" key="2">
    <source>
        <dbReference type="ARBA" id="ARBA00022737"/>
    </source>
</evidence>
<feature type="region of interest" description="Disordered" evidence="6">
    <location>
        <begin position="108"/>
        <end position="180"/>
    </location>
</feature>
<evidence type="ECO:0000259" key="7">
    <source>
        <dbReference type="PROSITE" id="PS50157"/>
    </source>
</evidence>
<feature type="domain" description="C2H2-type" evidence="7">
    <location>
        <begin position="313"/>
        <end position="340"/>
    </location>
</feature>
<keyword evidence="1" id="KW-0479">Metal-binding</keyword>
<dbReference type="PANTHER" id="PTHR19818">
    <property type="entry name" value="ZINC FINGER PROTEIN ZIC AND GLI"/>
    <property type="match status" value="1"/>
</dbReference>
<organism evidence="8">
    <name type="scientific">Medioppia subpectinata</name>
    <dbReference type="NCBI Taxonomy" id="1979941"/>
    <lineage>
        <taxon>Eukaryota</taxon>
        <taxon>Metazoa</taxon>
        <taxon>Ecdysozoa</taxon>
        <taxon>Arthropoda</taxon>
        <taxon>Chelicerata</taxon>
        <taxon>Arachnida</taxon>
        <taxon>Acari</taxon>
        <taxon>Acariformes</taxon>
        <taxon>Sarcoptiformes</taxon>
        <taxon>Oribatida</taxon>
        <taxon>Brachypylina</taxon>
        <taxon>Oppioidea</taxon>
        <taxon>Oppiidae</taxon>
        <taxon>Medioppia</taxon>
    </lineage>
</organism>
<feature type="domain" description="C2H2-type" evidence="7">
    <location>
        <begin position="343"/>
        <end position="367"/>
    </location>
</feature>
<dbReference type="EMBL" id="CAJPIZ010014495">
    <property type="protein sequence ID" value="CAG2114795.1"/>
    <property type="molecule type" value="Genomic_DNA"/>
</dbReference>
<dbReference type="GO" id="GO:0008270">
    <property type="term" value="F:zinc ion binding"/>
    <property type="evidence" value="ECO:0007669"/>
    <property type="project" value="UniProtKB-KW"/>
</dbReference>
<feature type="domain" description="C2H2-type" evidence="7">
    <location>
        <begin position="191"/>
        <end position="216"/>
    </location>
</feature>
<gene>
    <name evidence="8" type="ORF">OSB1V03_LOCUS14761</name>
</gene>
<dbReference type="PANTHER" id="PTHR19818:SF139">
    <property type="entry name" value="PAIR-RULE PROTEIN ODD-PAIRED"/>
    <property type="match status" value="1"/>
</dbReference>
<dbReference type="GO" id="GO:0000978">
    <property type="term" value="F:RNA polymerase II cis-regulatory region sequence-specific DNA binding"/>
    <property type="evidence" value="ECO:0007669"/>
    <property type="project" value="TreeGrafter"/>
</dbReference>
<dbReference type="InterPro" id="IPR050329">
    <property type="entry name" value="GLI_C2H2-zinc-finger"/>
</dbReference>
<keyword evidence="2" id="KW-0677">Repeat</keyword>
<protein>
    <recommendedName>
        <fullName evidence="7">C2H2-type domain-containing protein</fullName>
    </recommendedName>
</protein>
<dbReference type="EMBL" id="OC869070">
    <property type="protein sequence ID" value="CAD7634365.1"/>
    <property type="molecule type" value="Genomic_DNA"/>
</dbReference>
<keyword evidence="4" id="KW-0862">Zinc</keyword>